<dbReference type="Pfam" id="PF09411">
    <property type="entry name" value="PagL"/>
    <property type="match status" value="1"/>
</dbReference>
<dbReference type="KEGG" id="msaa:QYS49_22445"/>
<gene>
    <name evidence="2" type="ORF">QYS49_22445</name>
</gene>
<proteinExistence type="predicted"/>
<organism evidence="2 3">
    <name type="scientific">Marivirga salinarum</name>
    <dbReference type="NCBI Taxonomy" id="3059078"/>
    <lineage>
        <taxon>Bacteria</taxon>
        <taxon>Pseudomonadati</taxon>
        <taxon>Bacteroidota</taxon>
        <taxon>Cytophagia</taxon>
        <taxon>Cytophagales</taxon>
        <taxon>Marivirgaceae</taxon>
        <taxon>Marivirga</taxon>
    </lineage>
</organism>
<dbReference type="InterPro" id="IPR018550">
    <property type="entry name" value="Lipid-A_deacylase-rel"/>
</dbReference>
<evidence type="ECO:0000313" key="3">
    <source>
        <dbReference type="Proteomes" id="UP001230496"/>
    </source>
</evidence>
<name>A0AA49GAG5_9BACT</name>
<dbReference type="Gene3D" id="2.40.160.20">
    <property type="match status" value="1"/>
</dbReference>
<keyword evidence="2" id="KW-0378">Hydrolase</keyword>
<dbReference type="EMBL" id="CP129971">
    <property type="protein sequence ID" value="WKK74474.2"/>
    <property type="molecule type" value="Genomic_DNA"/>
</dbReference>
<dbReference type="RefSeq" id="WP_308347537.1">
    <property type="nucleotide sequence ID" value="NZ_CP129971.1"/>
</dbReference>
<feature type="signal peptide" evidence="1">
    <location>
        <begin position="1"/>
        <end position="22"/>
    </location>
</feature>
<keyword evidence="3" id="KW-1185">Reference proteome</keyword>
<protein>
    <submittedName>
        <fullName evidence="2">Acyloxyacyl hydrolase</fullName>
    </submittedName>
</protein>
<reference evidence="2 3" key="1">
    <citation type="submission" date="2023-08" db="EMBL/GenBank/DDBJ databases">
        <title>Comparative genomics and taxonomic characterization of three novel marine species of genus Marivirga.</title>
        <authorList>
            <person name="Muhammad N."/>
            <person name="Kim S.-G."/>
        </authorList>
    </citation>
    <scope>NUCLEOTIDE SEQUENCE [LARGE SCALE GENOMIC DNA]</scope>
    <source>
        <strain evidence="2 3">BDSF4-3</strain>
    </source>
</reference>
<dbReference type="AlphaFoldDB" id="A0AA49GAG5"/>
<keyword evidence="1" id="KW-0732">Signal</keyword>
<evidence type="ECO:0000313" key="2">
    <source>
        <dbReference type="EMBL" id="WKK74474.2"/>
    </source>
</evidence>
<sequence length="380" mass="43321">MNLKSITVAFFCIFLLQSPVYSQQQNYFIPEILSGSIVPNYMNGPAFGPRIGLAVTYYKQSTEENKTNLYYKYPLLGFQAGFHRLGNPFVYGNEINFMPVLGLNLKKGMFQWGIGASYFTKTHKQNELNQSIGSHLNWAFQWMYYRSLSITENKNIRLGIGYHHSSNGHTQLPNYGLNSAVFSIALTPNGLRKSNFNKEKIPKSRNLFLLARSGIGIHELGSTTSPVGGEKKLVFSNSIGVGFTFREHFRWYAGFGTRHYQHYADSIANSPELQDLNVHPNNHFFMMGIEYLVYHVGISIEGGINLSKPFYYHFAKDYENTESIKYTLKKIFPSRMGLKLYLINTAKKPKHNVYISAHINANFGQADFSEASLGYVYNFN</sequence>
<feature type="chain" id="PRO_5041247912" evidence="1">
    <location>
        <begin position="23"/>
        <end position="380"/>
    </location>
</feature>
<evidence type="ECO:0000256" key="1">
    <source>
        <dbReference type="SAM" id="SignalP"/>
    </source>
</evidence>
<accession>A0AA49GAG5</accession>
<dbReference type="Proteomes" id="UP001230496">
    <property type="component" value="Chromosome"/>
</dbReference>
<dbReference type="GO" id="GO:0016787">
    <property type="term" value="F:hydrolase activity"/>
    <property type="evidence" value="ECO:0007669"/>
    <property type="project" value="UniProtKB-KW"/>
</dbReference>